<keyword evidence="4" id="KW-1185">Reference proteome</keyword>
<name>A0A5C4T4D6_9BACL</name>
<protein>
    <recommendedName>
        <fullName evidence="5">Photosynthesis system II assembly factor Ycf48/Hcf136-like domain-containing protein</fullName>
    </recommendedName>
</protein>
<evidence type="ECO:0008006" key="5">
    <source>
        <dbReference type="Google" id="ProtNLM"/>
    </source>
</evidence>
<proteinExistence type="predicted"/>
<dbReference type="PANTHER" id="PTHR47199:SF2">
    <property type="entry name" value="PHOTOSYSTEM II STABILITY_ASSEMBLY FACTOR HCF136, CHLOROPLASTIC"/>
    <property type="match status" value="1"/>
</dbReference>
<reference evidence="3 4" key="1">
    <citation type="submission" date="2019-05" db="EMBL/GenBank/DDBJ databases">
        <title>We sequenced the genome of Paenibacillus hemerocallicola KCTC 33185 for further insight into its adaptation and study the phylogeny of Paenibacillus.</title>
        <authorList>
            <person name="Narsing Rao M.P."/>
        </authorList>
    </citation>
    <scope>NUCLEOTIDE SEQUENCE [LARGE SCALE GENOMIC DNA]</scope>
    <source>
        <strain evidence="3 4">KCTC 33185</strain>
    </source>
</reference>
<dbReference type="Proteomes" id="UP000307943">
    <property type="component" value="Unassembled WGS sequence"/>
</dbReference>
<evidence type="ECO:0000256" key="1">
    <source>
        <dbReference type="SAM" id="MobiDB-lite"/>
    </source>
</evidence>
<evidence type="ECO:0000256" key="2">
    <source>
        <dbReference type="SAM" id="Phobius"/>
    </source>
</evidence>
<keyword evidence="2" id="KW-1133">Transmembrane helix</keyword>
<dbReference type="InterPro" id="IPR015943">
    <property type="entry name" value="WD40/YVTN_repeat-like_dom_sf"/>
</dbReference>
<keyword evidence="2" id="KW-0472">Membrane</keyword>
<dbReference type="EMBL" id="VDCQ01000040">
    <property type="protein sequence ID" value="TNJ63645.1"/>
    <property type="molecule type" value="Genomic_DNA"/>
</dbReference>
<comment type="caution">
    <text evidence="3">The sequence shown here is derived from an EMBL/GenBank/DDBJ whole genome shotgun (WGS) entry which is preliminary data.</text>
</comment>
<dbReference type="OrthoDB" id="501835at2"/>
<keyword evidence="2" id="KW-0812">Transmembrane</keyword>
<dbReference type="RefSeq" id="WP_139604918.1">
    <property type="nucleotide sequence ID" value="NZ_VDCQ01000040.1"/>
</dbReference>
<feature type="region of interest" description="Disordered" evidence="1">
    <location>
        <begin position="338"/>
        <end position="357"/>
    </location>
</feature>
<organism evidence="3 4">
    <name type="scientific">Paenibacillus hemerocallicola</name>
    <dbReference type="NCBI Taxonomy" id="1172614"/>
    <lineage>
        <taxon>Bacteria</taxon>
        <taxon>Bacillati</taxon>
        <taxon>Bacillota</taxon>
        <taxon>Bacilli</taxon>
        <taxon>Bacillales</taxon>
        <taxon>Paenibacillaceae</taxon>
        <taxon>Paenibacillus</taxon>
    </lineage>
</organism>
<accession>A0A5C4T4D6</accession>
<dbReference type="AlphaFoldDB" id="A0A5C4T4D6"/>
<dbReference type="SUPFAM" id="SSF110296">
    <property type="entry name" value="Oligoxyloglucan reducing end-specific cellobiohydrolase"/>
    <property type="match status" value="2"/>
</dbReference>
<sequence length="439" mass="48857">MRNNKPEWYEQAGKEPFKRNHFHGNLATGVKNRIGTEKQPRSRTRWYLGGSAAAVMGTMIVISSFFSDSGSDHSPVPVPSNSPAANAIIENPSERIRMVDKKNGWAFGTSVKHTNDGGKTWADRTPKGYDHLRFEPFLFNEQLAWFVVRPADKETAQTTNWMIYRTTDGGNSWIPATLPTKDTWTVQGVNTAFNLYFIDEKTGFFSFVSDPAGGPVKTAFYQTTDGGETWKYVNKIAPDGVLASTPSGMSFSDRLHGFITFYNSRDYQPEIYGTTSGGASWNRIVFDLPKEIKDAVFFAEHPPVFFGNTKKEGVLSISYMTKNNEKAGVAWFTTENGGATWSPTTRPESQPTINTKGGSAPLGFRACAALDLRHFWMIDAESGTLYGTSDGGGRWQALYTSPQLRNAAQLKFIDEKTGWVRGDRFLLQTEDGGKSWNEL</sequence>
<dbReference type="PANTHER" id="PTHR47199">
    <property type="entry name" value="PHOTOSYSTEM II STABILITY/ASSEMBLY FACTOR HCF136, CHLOROPLASTIC"/>
    <property type="match status" value="1"/>
</dbReference>
<dbReference type="Gene3D" id="2.130.10.10">
    <property type="entry name" value="YVTN repeat-like/Quinoprotein amine dehydrogenase"/>
    <property type="match status" value="1"/>
</dbReference>
<evidence type="ECO:0000313" key="3">
    <source>
        <dbReference type="EMBL" id="TNJ63645.1"/>
    </source>
</evidence>
<evidence type="ECO:0000313" key="4">
    <source>
        <dbReference type="Proteomes" id="UP000307943"/>
    </source>
</evidence>
<gene>
    <name evidence="3" type="ORF">FE784_24655</name>
</gene>
<feature type="transmembrane region" description="Helical" evidence="2">
    <location>
        <begin position="46"/>
        <end position="66"/>
    </location>
</feature>